<feature type="signal peptide" evidence="1">
    <location>
        <begin position="1"/>
        <end position="19"/>
    </location>
</feature>
<dbReference type="CDD" id="cd00170">
    <property type="entry name" value="SEC14"/>
    <property type="match status" value="1"/>
</dbReference>
<keyword evidence="4" id="KW-1185">Reference proteome</keyword>
<dbReference type="Pfam" id="PF00650">
    <property type="entry name" value="CRAL_TRIO"/>
    <property type="match status" value="1"/>
</dbReference>
<dbReference type="PROSITE" id="PS50191">
    <property type="entry name" value="CRAL_TRIO"/>
    <property type="match status" value="1"/>
</dbReference>
<evidence type="ECO:0000256" key="1">
    <source>
        <dbReference type="SAM" id="SignalP"/>
    </source>
</evidence>
<feature type="chain" id="PRO_5035302993" description="CRAL-TRIO domain-containing protein" evidence="1">
    <location>
        <begin position="20"/>
        <end position="209"/>
    </location>
</feature>
<dbReference type="Proteomes" id="UP000708208">
    <property type="component" value="Unassembled WGS sequence"/>
</dbReference>
<feature type="domain" description="CRAL-TRIO" evidence="2">
    <location>
        <begin position="32"/>
        <end position="198"/>
    </location>
</feature>
<proteinExistence type="predicted"/>
<evidence type="ECO:0000313" key="3">
    <source>
        <dbReference type="EMBL" id="CAG7732996.1"/>
    </source>
</evidence>
<organism evidence="3 4">
    <name type="scientific">Allacma fusca</name>
    <dbReference type="NCBI Taxonomy" id="39272"/>
    <lineage>
        <taxon>Eukaryota</taxon>
        <taxon>Metazoa</taxon>
        <taxon>Ecdysozoa</taxon>
        <taxon>Arthropoda</taxon>
        <taxon>Hexapoda</taxon>
        <taxon>Collembola</taxon>
        <taxon>Symphypleona</taxon>
        <taxon>Sminthuridae</taxon>
        <taxon>Allacma</taxon>
    </lineage>
</organism>
<name>A0A8J2PDF2_9HEXA</name>
<accession>A0A8J2PDF2</accession>
<sequence length="209" mass="24233">MVKIFGICALFCAVALVTSRDVNHPDYENDIYPLELLEKFPYYLSGYDNEGSPVWVMEFGKWDVRALVEAGGDLRWAFDSYMEAAWQRMVLSGQNKGGFNLIFNLDEYDPQQARHLDTLYTIINNFGMKFGQAVKTTDLKRLFVLHENTEFDPIWKLNLNFWGELGQQVEIYGNNKDVYIPRLLSLIRRTELPQHYGGIGSRWPAQIYG</sequence>
<reference evidence="3" key="1">
    <citation type="submission" date="2021-06" db="EMBL/GenBank/DDBJ databases">
        <authorList>
            <person name="Hodson N. C."/>
            <person name="Mongue J. A."/>
            <person name="Jaron S. K."/>
        </authorList>
    </citation>
    <scope>NUCLEOTIDE SEQUENCE</scope>
</reference>
<dbReference type="AlphaFoldDB" id="A0A8J2PDF2"/>
<keyword evidence="1" id="KW-0732">Signal</keyword>
<evidence type="ECO:0000259" key="2">
    <source>
        <dbReference type="PROSITE" id="PS50191"/>
    </source>
</evidence>
<gene>
    <name evidence="3" type="ORF">AFUS01_LOCUS21469</name>
</gene>
<evidence type="ECO:0000313" key="4">
    <source>
        <dbReference type="Proteomes" id="UP000708208"/>
    </source>
</evidence>
<dbReference type="EMBL" id="CAJVCH010241148">
    <property type="protein sequence ID" value="CAG7732996.1"/>
    <property type="molecule type" value="Genomic_DNA"/>
</dbReference>
<comment type="caution">
    <text evidence="3">The sequence shown here is derived from an EMBL/GenBank/DDBJ whole genome shotgun (WGS) entry which is preliminary data.</text>
</comment>
<protein>
    <recommendedName>
        <fullName evidence="2">CRAL-TRIO domain-containing protein</fullName>
    </recommendedName>
</protein>
<dbReference type="InterPro" id="IPR001251">
    <property type="entry name" value="CRAL-TRIO_dom"/>
</dbReference>